<keyword evidence="7" id="KW-1185">Reference proteome</keyword>
<evidence type="ECO:0000313" key="2">
    <source>
        <dbReference type="EMBL" id="KAE9026983.1"/>
    </source>
</evidence>
<dbReference type="Proteomes" id="UP000433483">
    <property type="component" value="Unassembled WGS sequence"/>
</dbReference>
<evidence type="ECO:0000313" key="8">
    <source>
        <dbReference type="Proteomes" id="UP000437068"/>
    </source>
</evidence>
<dbReference type="EMBL" id="QXGB01000904">
    <property type="protein sequence ID" value="KAE9201472.1"/>
    <property type="molecule type" value="Genomic_DNA"/>
</dbReference>
<dbReference type="Proteomes" id="UP000460718">
    <property type="component" value="Unassembled WGS sequence"/>
</dbReference>
<name>A0A6A3XG87_9STRA</name>
<dbReference type="EMBL" id="QXFW01000067">
    <property type="protein sequence ID" value="KAE9026983.1"/>
    <property type="molecule type" value="Genomic_DNA"/>
</dbReference>
<comment type="caution">
    <text evidence="4">The sequence shown here is derived from an EMBL/GenBank/DDBJ whole genome shotgun (WGS) entry which is preliminary data.</text>
</comment>
<gene>
    <name evidence="5" type="ORF">PF001_g22937</name>
    <name evidence="4" type="ORF">PF005_g14947</name>
    <name evidence="3" type="ORF">PF007_g15334</name>
    <name evidence="1" type="ORF">PF009_g16292</name>
    <name evidence="2" type="ORF">PF011_g2276</name>
</gene>
<dbReference type="EMBL" id="QXFZ01000933">
    <property type="protein sequence ID" value="KAE9100945.1"/>
    <property type="molecule type" value="Genomic_DNA"/>
</dbReference>
<evidence type="ECO:0000313" key="10">
    <source>
        <dbReference type="Proteomes" id="UP000460718"/>
    </source>
</evidence>
<evidence type="ECO:0000313" key="1">
    <source>
        <dbReference type="EMBL" id="KAE8933711.1"/>
    </source>
</evidence>
<organism evidence="4 7">
    <name type="scientific">Phytophthora fragariae</name>
    <dbReference type="NCBI Taxonomy" id="53985"/>
    <lineage>
        <taxon>Eukaryota</taxon>
        <taxon>Sar</taxon>
        <taxon>Stramenopiles</taxon>
        <taxon>Oomycota</taxon>
        <taxon>Peronosporomycetes</taxon>
        <taxon>Peronosporales</taxon>
        <taxon>Peronosporaceae</taxon>
        <taxon>Phytophthora</taxon>
    </lineage>
</organism>
<dbReference type="Proteomes" id="UP000437068">
    <property type="component" value="Unassembled WGS sequence"/>
</dbReference>
<evidence type="ECO:0000313" key="7">
    <source>
        <dbReference type="Proteomes" id="UP000433483"/>
    </source>
</evidence>
<dbReference type="Proteomes" id="UP000429523">
    <property type="component" value="Unassembled WGS sequence"/>
</dbReference>
<evidence type="ECO:0000313" key="4">
    <source>
        <dbReference type="EMBL" id="KAE9201472.1"/>
    </source>
</evidence>
<dbReference type="EMBL" id="QXGE01002279">
    <property type="protein sequence ID" value="KAE9283256.1"/>
    <property type="molecule type" value="Genomic_DNA"/>
</dbReference>
<evidence type="ECO:0000313" key="3">
    <source>
        <dbReference type="EMBL" id="KAE9100945.1"/>
    </source>
</evidence>
<reference evidence="6 7" key="1">
    <citation type="submission" date="2018-08" db="EMBL/GenBank/DDBJ databases">
        <title>Genomic investigation of the strawberry pathogen Phytophthora fragariae indicates pathogenicity is determined by transcriptional variation in three key races.</title>
        <authorList>
            <person name="Adams T.M."/>
            <person name="Armitage A.D."/>
            <person name="Sobczyk M.K."/>
            <person name="Bates H.J."/>
            <person name="Dunwell J.M."/>
            <person name="Nellist C.F."/>
            <person name="Harrison R.J."/>
        </authorList>
    </citation>
    <scope>NUCLEOTIDE SEQUENCE [LARGE SCALE GENOMIC DNA]</scope>
    <source>
        <strain evidence="5 8">A4</strain>
        <strain evidence="4 7">NOV-27</strain>
        <strain evidence="3 9">NOV-71</strain>
        <strain evidence="1 6">NOV-9</strain>
        <strain evidence="2 10">SCRP245</strain>
    </source>
</reference>
<protein>
    <submittedName>
        <fullName evidence="4">Uncharacterized protein</fullName>
    </submittedName>
</protein>
<evidence type="ECO:0000313" key="5">
    <source>
        <dbReference type="EMBL" id="KAE9283256.1"/>
    </source>
</evidence>
<dbReference type="AlphaFoldDB" id="A0A6A3XG87"/>
<sequence length="91" mass="10250">MMNTLGPCMPHSKRGLAGQQADAKFGNLIYMKPTECSDNAIRFWTGLDVWGPQRLGTISLTSQKHRARCIIRLQRLSCYRFCNETTALVCA</sequence>
<accession>A0A6A3XG87</accession>
<dbReference type="Proteomes" id="UP000441208">
    <property type="component" value="Unassembled WGS sequence"/>
</dbReference>
<evidence type="ECO:0000313" key="6">
    <source>
        <dbReference type="Proteomes" id="UP000429523"/>
    </source>
</evidence>
<evidence type="ECO:0000313" key="9">
    <source>
        <dbReference type="Proteomes" id="UP000441208"/>
    </source>
</evidence>
<dbReference type="EMBL" id="QXGF01000984">
    <property type="protein sequence ID" value="KAE8933711.1"/>
    <property type="molecule type" value="Genomic_DNA"/>
</dbReference>
<proteinExistence type="predicted"/>